<dbReference type="KEGG" id="pgri:PgNI_00534"/>
<dbReference type="GeneID" id="41955527"/>
<evidence type="ECO:0000313" key="3">
    <source>
        <dbReference type="Proteomes" id="UP000515153"/>
    </source>
</evidence>
<dbReference type="Pfam" id="PF14856">
    <property type="entry name" value="Hce2"/>
    <property type="match status" value="1"/>
</dbReference>
<reference evidence="4" key="1">
    <citation type="journal article" date="2019" name="Mol. Biol. Evol.">
        <title>Blast fungal genomes show frequent chromosomal changes, gene gains and losses, and effector gene turnover.</title>
        <authorList>
            <person name="Gomez Luciano L.B."/>
            <person name="Jason Tsai I."/>
            <person name="Chuma I."/>
            <person name="Tosa Y."/>
            <person name="Chen Y.H."/>
            <person name="Li J.Y."/>
            <person name="Li M.Y."/>
            <person name="Jade Lu M.Y."/>
            <person name="Nakayashiki H."/>
            <person name="Li W.H."/>
        </authorList>
    </citation>
    <scope>NUCLEOTIDE SEQUENCE</scope>
    <source>
        <strain evidence="4">NI907</strain>
    </source>
</reference>
<sequence length="166" mass="18080">MKLNTTLSLVSGILSNLTMALPPVNVTRPGNITAGNDVLAPPQSYCKATSFFTRREPYASMRQDDCLNLAASKLGDPQGAWILSPKKSNNDHHTIGLYNSCNFHVQRADDRLGYVKIGAEDVFQAIIAGSQRYVNDKMMADPISGMTSCHGGPVRWLLTSKVNPRG</sequence>
<evidence type="ECO:0000256" key="1">
    <source>
        <dbReference type="SAM" id="SignalP"/>
    </source>
</evidence>
<keyword evidence="1" id="KW-0732">Signal</keyword>
<reference evidence="4" key="2">
    <citation type="submission" date="2019-10" db="EMBL/GenBank/DDBJ databases">
        <authorList>
            <consortium name="NCBI Genome Project"/>
        </authorList>
    </citation>
    <scope>NUCLEOTIDE SEQUENCE</scope>
    <source>
        <strain evidence="4">NI907</strain>
    </source>
</reference>
<feature type="domain" description="Ecp2 effector protein-like" evidence="2">
    <location>
        <begin position="45"/>
        <end position="139"/>
    </location>
</feature>
<feature type="chain" id="PRO_5027560042" description="Ecp2 effector protein-like domain-containing protein" evidence="1">
    <location>
        <begin position="21"/>
        <end position="166"/>
    </location>
</feature>
<dbReference type="RefSeq" id="XP_030987869.1">
    <property type="nucleotide sequence ID" value="XM_031120613.1"/>
</dbReference>
<feature type="signal peptide" evidence="1">
    <location>
        <begin position="1"/>
        <end position="20"/>
    </location>
</feature>
<gene>
    <name evidence="4" type="ORF">PgNI_00534</name>
</gene>
<keyword evidence="3" id="KW-1185">Reference proteome</keyword>
<protein>
    <recommendedName>
        <fullName evidence="2">Ecp2 effector protein-like domain-containing protein</fullName>
    </recommendedName>
</protein>
<reference evidence="4" key="3">
    <citation type="submission" date="2025-08" db="UniProtKB">
        <authorList>
            <consortium name="RefSeq"/>
        </authorList>
    </citation>
    <scope>IDENTIFICATION</scope>
    <source>
        <strain evidence="4">NI907</strain>
    </source>
</reference>
<accession>A0A6P8BLG2</accession>
<name>A0A6P8BLG2_PYRGI</name>
<proteinExistence type="predicted"/>
<dbReference type="AlphaFoldDB" id="A0A6P8BLG2"/>
<organism evidence="3 4">
    <name type="scientific">Pyricularia grisea</name>
    <name type="common">Crabgrass-specific blast fungus</name>
    <name type="synonym">Magnaporthe grisea</name>
    <dbReference type="NCBI Taxonomy" id="148305"/>
    <lineage>
        <taxon>Eukaryota</taxon>
        <taxon>Fungi</taxon>
        <taxon>Dikarya</taxon>
        <taxon>Ascomycota</taxon>
        <taxon>Pezizomycotina</taxon>
        <taxon>Sordariomycetes</taxon>
        <taxon>Sordariomycetidae</taxon>
        <taxon>Magnaporthales</taxon>
        <taxon>Pyriculariaceae</taxon>
        <taxon>Pyricularia</taxon>
    </lineage>
</organism>
<dbReference type="Proteomes" id="UP000515153">
    <property type="component" value="Unplaced"/>
</dbReference>
<evidence type="ECO:0000259" key="2">
    <source>
        <dbReference type="Pfam" id="PF14856"/>
    </source>
</evidence>
<evidence type="ECO:0000313" key="4">
    <source>
        <dbReference type="RefSeq" id="XP_030987869.1"/>
    </source>
</evidence>
<dbReference type="InterPro" id="IPR029226">
    <property type="entry name" value="Ecp2-like"/>
</dbReference>